<name>A0AAD3DSF0_9CHLO</name>
<keyword evidence="3" id="KW-1185">Reference proteome</keyword>
<reference evidence="2 3" key="1">
    <citation type="journal article" date="2021" name="Sci. Rep.">
        <title>Genome sequencing of the multicellular alga Astrephomene provides insights into convergent evolution of germ-soma differentiation.</title>
        <authorList>
            <person name="Yamashita S."/>
            <person name="Yamamoto K."/>
            <person name="Matsuzaki R."/>
            <person name="Suzuki S."/>
            <person name="Yamaguchi H."/>
            <person name="Hirooka S."/>
            <person name="Minakuchi Y."/>
            <person name="Miyagishima S."/>
            <person name="Kawachi M."/>
            <person name="Toyoda A."/>
            <person name="Nozaki H."/>
        </authorList>
    </citation>
    <scope>NUCLEOTIDE SEQUENCE [LARGE SCALE GENOMIC DNA]</scope>
    <source>
        <strain evidence="2 3">NIES-4017</strain>
    </source>
</reference>
<feature type="region of interest" description="Disordered" evidence="1">
    <location>
        <begin position="108"/>
        <end position="129"/>
    </location>
</feature>
<evidence type="ECO:0000313" key="2">
    <source>
        <dbReference type="EMBL" id="GFR46314.1"/>
    </source>
</evidence>
<dbReference type="EMBL" id="BMAR01000013">
    <property type="protein sequence ID" value="GFR46314.1"/>
    <property type="molecule type" value="Genomic_DNA"/>
</dbReference>
<dbReference type="Proteomes" id="UP001054857">
    <property type="component" value="Unassembled WGS sequence"/>
</dbReference>
<organism evidence="2 3">
    <name type="scientific">Astrephomene gubernaculifera</name>
    <dbReference type="NCBI Taxonomy" id="47775"/>
    <lineage>
        <taxon>Eukaryota</taxon>
        <taxon>Viridiplantae</taxon>
        <taxon>Chlorophyta</taxon>
        <taxon>core chlorophytes</taxon>
        <taxon>Chlorophyceae</taxon>
        <taxon>CS clade</taxon>
        <taxon>Chlamydomonadales</taxon>
        <taxon>Astrephomenaceae</taxon>
        <taxon>Astrephomene</taxon>
    </lineage>
</organism>
<sequence length="420" mass="42678">MSGKLFAPRSVRPCPATRTQATHSNHAGYIVIDMARKCAVSTILSACLLSGPLVEPSPSLAMGQTQPATRQLVLPPLSSSSAPSSSLLLATTTTTTFPPLATMGPTAAATAAAPTTTGAAPPASAPAPAPAALSTVTAADVAIEAVEEAVMEMQQAASGALHFFERGFHAVESSVHHLQLLHALERLQDMPLGEVVDLGQLKAALHPPAAPAAAPAAAAPAAAAPAAAAPAAAAPAGDSPDAGPAPTAAGGSDEQQQQQPQEEPASNPELQQQQQRVAAAVAEVHAALEGVAGWRLGQVVDVGRLADALQDVPPPSDPLAPRALLRVAPAIRHRVHWGQLAGAVKHQALRQALLDLAASSGEEDSPFAGLDVRAAVSAVRMDVVRQVLRPPSAPVSYGDGDERRGGPKSLEGSGLWTWEV</sequence>
<comment type="caution">
    <text evidence="2">The sequence shown here is derived from an EMBL/GenBank/DDBJ whole genome shotgun (WGS) entry which is preliminary data.</text>
</comment>
<feature type="region of interest" description="Disordered" evidence="1">
    <location>
        <begin position="391"/>
        <end position="413"/>
    </location>
</feature>
<feature type="region of interest" description="Disordered" evidence="1">
    <location>
        <begin position="232"/>
        <end position="276"/>
    </location>
</feature>
<dbReference type="AlphaFoldDB" id="A0AAD3DSF0"/>
<proteinExistence type="predicted"/>
<protein>
    <submittedName>
        <fullName evidence="2">Uncharacterized protein</fullName>
    </submittedName>
</protein>
<feature type="compositionally biased region" description="Low complexity" evidence="1">
    <location>
        <begin position="108"/>
        <end position="122"/>
    </location>
</feature>
<evidence type="ECO:0000313" key="3">
    <source>
        <dbReference type="Proteomes" id="UP001054857"/>
    </source>
</evidence>
<gene>
    <name evidence="2" type="ORF">Agub_g7879</name>
</gene>
<accession>A0AAD3DSF0</accession>
<evidence type="ECO:0000256" key="1">
    <source>
        <dbReference type="SAM" id="MobiDB-lite"/>
    </source>
</evidence>